<dbReference type="Proteomes" id="UP001501470">
    <property type="component" value="Unassembled WGS sequence"/>
</dbReference>
<proteinExistence type="predicted"/>
<dbReference type="RefSeq" id="WP_344507217.1">
    <property type="nucleotide sequence ID" value="NZ_BAAAQD010000016.1"/>
</dbReference>
<dbReference type="EMBL" id="BAAAQD010000016">
    <property type="protein sequence ID" value="GAA1542444.1"/>
    <property type="molecule type" value="Genomic_DNA"/>
</dbReference>
<evidence type="ECO:0000313" key="2">
    <source>
        <dbReference type="Proteomes" id="UP001501470"/>
    </source>
</evidence>
<sequence>MGPGAGRTWSTLSTALQSFEYRRTHPDALHSVVIQPDRIPPGAVLVIGTIEAKLDGERRIVVYPELFTDPAPTCYETDLNADKLLRIEQQLRPS</sequence>
<protein>
    <submittedName>
        <fullName evidence="1">Uncharacterized protein</fullName>
    </submittedName>
</protein>
<keyword evidence="2" id="KW-1185">Reference proteome</keyword>
<gene>
    <name evidence="1" type="ORF">GCM10009827_072540</name>
</gene>
<accession>A0ABP4ME14</accession>
<reference evidence="2" key="1">
    <citation type="journal article" date="2019" name="Int. J. Syst. Evol. Microbiol.">
        <title>The Global Catalogue of Microorganisms (GCM) 10K type strain sequencing project: providing services to taxonomists for standard genome sequencing and annotation.</title>
        <authorList>
            <consortium name="The Broad Institute Genomics Platform"/>
            <consortium name="The Broad Institute Genome Sequencing Center for Infectious Disease"/>
            <person name="Wu L."/>
            <person name="Ma J."/>
        </authorList>
    </citation>
    <scope>NUCLEOTIDE SEQUENCE [LARGE SCALE GENOMIC DNA]</scope>
    <source>
        <strain evidence="2">JCM 15933</strain>
    </source>
</reference>
<organism evidence="1 2">
    <name type="scientific">Dactylosporangium maewongense</name>
    <dbReference type="NCBI Taxonomy" id="634393"/>
    <lineage>
        <taxon>Bacteria</taxon>
        <taxon>Bacillati</taxon>
        <taxon>Actinomycetota</taxon>
        <taxon>Actinomycetes</taxon>
        <taxon>Micromonosporales</taxon>
        <taxon>Micromonosporaceae</taxon>
        <taxon>Dactylosporangium</taxon>
    </lineage>
</organism>
<comment type="caution">
    <text evidence="1">The sequence shown here is derived from an EMBL/GenBank/DDBJ whole genome shotgun (WGS) entry which is preliminary data.</text>
</comment>
<evidence type="ECO:0000313" key="1">
    <source>
        <dbReference type="EMBL" id="GAA1542444.1"/>
    </source>
</evidence>
<name>A0ABP4ME14_9ACTN</name>